<dbReference type="AlphaFoldDB" id="A0AAU8ERM4"/>
<dbReference type="RefSeq" id="WP_353712289.1">
    <property type="nucleotide sequence ID" value="NZ_CP159279.1"/>
</dbReference>
<protein>
    <submittedName>
        <fullName evidence="1">Uncharacterized protein</fullName>
    </submittedName>
</protein>
<name>A0AAU8ERM4_9MICC</name>
<sequence>MTDHTYAWLPERHLGVAATLSHADELIGQIADLLFDYQTQPDDVIGLREVPAGRFSRTVVERVAPIPRKVPLLVADALVALRAALEHALFAEVEFLDGAPLDEKAAKLVEMPASDTHEKFAEWKKKRARNGPPSLRAGGELARRIEALQPFHRHAQAELHPLARLVLHTNHAKHRTPAITAVRLAVMIRDDQKPRSLRDYSPLPEEPMCIGDIIAETPLGTKVPVTLFPTVGINRPGTDRWPVLIKELDEISGWVRTQAVPRLITGTEPPEPPLPARYEITVGHEDEREAMSMGSRTTAVDRYQLRLGAASARIDLADLISRIDGSPDRGQLVAWLEQLAAAEVMERVGRLGAAFNYEAGIVLRNVEILNGLRDEALAFGRETQTAGEH</sequence>
<accession>A0AAU8ERM4</accession>
<dbReference type="EMBL" id="CP159279">
    <property type="protein sequence ID" value="XCH12112.1"/>
    <property type="molecule type" value="Genomic_DNA"/>
</dbReference>
<reference evidence="1" key="1">
    <citation type="submission" date="2024-06" db="EMBL/GenBank/DDBJ databases">
        <title>Biodegradation of dimethachlon by Arthrobacter sp. K5: mechanistic insights and ecological implications.</title>
        <authorList>
            <person name="Hu S."/>
            <person name="Lu P."/>
        </authorList>
    </citation>
    <scope>NUCLEOTIDE SEQUENCE</scope>
    <source>
        <strain evidence="1">K5</strain>
    </source>
</reference>
<evidence type="ECO:0000313" key="1">
    <source>
        <dbReference type="EMBL" id="XCH12112.1"/>
    </source>
</evidence>
<organism evidence="1">
    <name type="scientific">Arthrobacter sp. K5</name>
    <dbReference type="NCBI Taxonomy" id="2839623"/>
    <lineage>
        <taxon>Bacteria</taxon>
        <taxon>Bacillati</taxon>
        <taxon>Actinomycetota</taxon>
        <taxon>Actinomycetes</taxon>
        <taxon>Micrococcales</taxon>
        <taxon>Micrococcaceae</taxon>
        <taxon>Arthrobacter</taxon>
    </lineage>
</organism>
<proteinExistence type="predicted"/>
<gene>
    <name evidence="1" type="ORF">ABRP34_03595</name>
</gene>